<keyword evidence="4 13" id="KW-1003">Cell membrane</keyword>
<dbReference type="Pfam" id="PF00499">
    <property type="entry name" value="Oxidored_q3"/>
    <property type="match status" value="1"/>
</dbReference>
<evidence type="ECO:0000256" key="4">
    <source>
        <dbReference type="ARBA" id="ARBA00022475"/>
    </source>
</evidence>
<dbReference type="OrthoDB" id="9790848at2"/>
<evidence type="ECO:0000256" key="6">
    <source>
        <dbReference type="ARBA" id="ARBA00022719"/>
    </source>
</evidence>
<protein>
    <recommendedName>
        <fullName evidence="3 13">NADH-quinone oxidoreductase subunit J</fullName>
        <ecNumber evidence="13">7.1.1.-</ecNumber>
    </recommendedName>
</protein>
<dbReference type="KEGG" id="micc:AUP74_01871"/>
<organism evidence="14 15">
    <name type="scientific">Microbulbifer aggregans</name>
    <dbReference type="NCBI Taxonomy" id="1769779"/>
    <lineage>
        <taxon>Bacteria</taxon>
        <taxon>Pseudomonadati</taxon>
        <taxon>Pseudomonadota</taxon>
        <taxon>Gammaproteobacteria</taxon>
        <taxon>Cellvibrionales</taxon>
        <taxon>Microbulbiferaceae</taxon>
        <taxon>Microbulbifer</taxon>
    </lineage>
</organism>
<comment type="function">
    <text evidence="13">NDH-1 shuttles electrons from NADH, via FMN and iron-sulfur (Fe-S) centers, to quinones in the respiratory chain. Couples the redox reaction to proton translocation (for every two electrons transferred, four hydrogen ions are translocated across the cytoplasmic membrane), and thus conserves the redox energy in a proton gradient.</text>
</comment>
<comment type="similarity">
    <text evidence="2 13">Belongs to the complex I subunit 6 family.</text>
</comment>
<reference evidence="15" key="1">
    <citation type="submission" date="2016-01" db="EMBL/GenBank/DDBJ databases">
        <title>Complete genome sequence of Microbulbifer sp. CCB-MM1, a halophile isolated from Matang Mangrove Forest, Perak.</title>
        <authorList>
            <person name="Moh T.H."/>
            <person name="Dinesh B."/>
            <person name="Lau N.-S."/>
            <person name="Go F."/>
            <person name="Alexander Chong S.-C."/>
        </authorList>
    </citation>
    <scope>NUCLEOTIDE SEQUENCE [LARGE SCALE GENOMIC DNA]</scope>
    <source>
        <strain evidence="15">CCB-MM1</strain>
    </source>
</reference>
<evidence type="ECO:0000256" key="2">
    <source>
        <dbReference type="ARBA" id="ARBA00005698"/>
    </source>
</evidence>
<keyword evidence="9 13" id="KW-0520">NAD</keyword>
<keyword evidence="15" id="KW-1185">Reference proteome</keyword>
<evidence type="ECO:0000256" key="8">
    <source>
        <dbReference type="ARBA" id="ARBA00022989"/>
    </source>
</evidence>
<dbReference type="InterPro" id="IPR001457">
    <property type="entry name" value="NADH_UbQ/plastoQ_OxRdtase_su6"/>
</dbReference>
<dbReference type="GO" id="GO:0008137">
    <property type="term" value="F:NADH dehydrogenase (ubiquinone) activity"/>
    <property type="evidence" value="ECO:0007669"/>
    <property type="project" value="UniProtKB-UniRule"/>
</dbReference>
<dbReference type="GO" id="GO:0048038">
    <property type="term" value="F:quinone binding"/>
    <property type="evidence" value="ECO:0007669"/>
    <property type="project" value="UniProtKB-UniRule"/>
</dbReference>
<feature type="transmembrane region" description="Helical" evidence="13">
    <location>
        <begin position="29"/>
        <end position="50"/>
    </location>
</feature>
<evidence type="ECO:0000256" key="13">
    <source>
        <dbReference type="RuleBase" id="RU004429"/>
    </source>
</evidence>
<evidence type="ECO:0000256" key="5">
    <source>
        <dbReference type="ARBA" id="ARBA00022692"/>
    </source>
</evidence>
<dbReference type="GO" id="GO:0016491">
    <property type="term" value="F:oxidoreductase activity"/>
    <property type="evidence" value="ECO:0007669"/>
    <property type="project" value="UniProtKB-KW"/>
</dbReference>
<dbReference type="Gene3D" id="1.20.120.1200">
    <property type="entry name" value="NADH-ubiquinone/plastoquinone oxidoreductase chain 6, subunit NuoJ"/>
    <property type="match status" value="1"/>
</dbReference>
<feature type="transmembrane region" description="Helical" evidence="13">
    <location>
        <begin position="87"/>
        <end position="111"/>
    </location>
</feature>
<dbReference type="RefSeq" id="WP_069947330.1">
    <property type="nucleotide sequence ID" value="NZ_CP014143.1"/>
</dbReference>
<evidence type="ECO:0000256" key="7">
    <source>
        <dbReference type="ARBA" id="ARBA00022967"/>
    </source>
</evidence>
<dbReference type="Proteomes" id="UP000095672">
    <property type="component" value="Chromosome"/>
</dbReference>
<keyword evidence="8 13" id="KW-1133">Transmembrane helix</keyword>
<dbReference type="PANTHER" id="PTHR33269">
    <property type="entry name" value="NADH-UBIQUINONE OXIDOREDUCTASE CHAIN 6"/>
    <property type="match status" value="1"/>
</dbReference>
<sequence length="175" mass="18489">MSIFFYLSAAIAVIATGFVITARNAVHALLHLIVSLLAIAVIFVLYGAPFAAALEVIVYAGAIMVLMLFVIMMLNQGSSTVEQEREWLAPSVWIGPALLSAILLLLLLLLLGGNGSRVGAVHYVGAKQVGAALFGHYLLAVELASMVLLAGLVGAFHLARHSDRGEDRDGGKHVD</sequence>
<dbReference type="GO" id="GO:0005886">
    <property type="term" value="C:plasma membrane"/>
    <property type="evidence" value="ECO:0007669"/>
    <property type="project" value="UniProtKB-SubCell"/>
</dbReference>
<dbReference type="NCBIfam" id="NF005162">
    <property type="entry name" value="PRK06638.1-1"/>
    <property type="match status" value="1"/>
</dbReference>
<dbReference type="STRING" id="1769779.AUP74_01871"/>
<keyword evidence="7" id="KW-1278">Translocase</keyword>
<dbReference type="PATRIC" id="fig|1769779.3.peg.1875"/>
<comment type="catalytic activity">
    <reaction evidence="12 13">
        <text>a quinone + NADH + 5 H(+)(in) = a quinol + NAD(+) + 4 H(+)(out)</text>
        <dbReference type="Rhea" id="RHEA:57888"/>
        <dbReference type="ChEBI" id="CHEBI:15378"/>
        <dbReference type="ChEBI" id="CHEBI:24646"/>
        <dbReference type="ChEBI" id="CHEBI:57540"/>
        <dbReference type="ChEBI" id="CHEBI:57945"/>
        <dbReference type="ChEBI" id="CHEBI:132124"/>
    </reaction>
</comment>
<comment type="subunit">
    <text evidence="11">Composed of 13 different subunits. Subunits NuoA, H, J, K, L, M, N constitute the membrane sector of the complex.</text>
</comment>
<evidence type="ECO:0000256" key="1">
    <source>
        <dbReference type="ARBA" id="ARBA00004651"/>
    </source>
</evidence>
<dbReference type="PANTHER" id="PTHR33269:SF17">
    <property type="entry name" value="NADH-UBIQUINONE OXIDOREDUCTASE CHAIN 6"/>
    <property type="match status" value="1"/>
</dbReference>
<keyword evidence="10 13" id="KW-0472">Membrane</keyword>
<evidence type="ECO:0000256" key="10">
    <source>
        <dbReference type="ARBA" id="ARBA00023136"/>
    </source>
</evidence>
<keyword evidence="6 13" id="KW-0874">Quinone</keyword>
<accession>A0A1C9W830</accession>
<dbReference type="AlphaFoldDB" id="A0A1C9W830"/>
<proteinExistence type="inferred from homology"/>
<feature type="transmembrane region" description="Helical" evidence="13">
    <location>
        <begin position="56"/>
        <end position="75"/>
    </location>
</feature>
<keyword evidence="5 13" id="KW-0812">Transmembrane</keyword>
<feature type="transmembrane region" description="Helical" evidence="13">
    <location>
        <begin position="131"/>
        <end position="158"/>
    </location>
</feature>
<dbReference type="FunFam" id="1.20.120.1200:FF:000001">
    <property type="entry name" value="NADH-quinone oxidoreductase subunit J"/>
    <property type="match status" value="1"/>
</dbReference>
<evidence type="ECO:0000256" key="3">
    <source>
        <dbReference type="ARBA" id="ARBA00019907"/>
    </source>
</evidence>
<keyword evidence="14" id="KW-0560">Oxidoreductase</keyword>
<comment type="subcellular location">
    <subcellularLocation>
        <location evidence="1 13">Cell membrane</location>
        <topology evidence="1 13">Multi-pass membrane protein</topology>
    </subcellularLocation>
</comment>
<evidence type="ECO:0000313" key="15">
    <source>
        <dbReference type="Proteomes" id="UP000095672"/>
    </source>
</evidence>
<evidence type="ECO:0000313" key="14">
    <source>
        <dbReference type="EMBL" id="AOS97302.1"/>
    </source>
</evidence>
<dbReference type="EC" id="7.1.1.-" evidence="13"/>
<evidence type="ECO:0000256" key="12">
    <source>
        <dbReference type="ARBA" id="ARBA00047712"/>
    </source>
</evidence>
<evidence type="ECO:0000256" key="9">
    <source>
        <dbReference type="ARBA" id="ARBA00023027"/>
    </source>
</evidence>
<name>A0A1C9W830_9GAMM</name>
<feature type="transmembrane region" description="Helical" evidence="13">
    <location>
        <begin position="6"/>
        <end position="22"/>
    </location>
</feature>
<gene>
    <name evidence="14" type="primary">nuoJ</name>
    <name evidence="14" type="ORF">AUP74_01871</name>
</gene>
<dbReference type="InterPro" id="IPR042106">
    <property type="entry name" value="Nuo/plastoQ_OxRdtase_6_NuoJ"/>
</dbReference>
<dbReference type="EMBL" id="CP014143">
    <property type="protein sequence ID" value="AOS97302.1"/>
    <property type="molecule type" value="Genomic_DNA"/>
</dbReference>
<evidence type="ECO:0000256" key="11">
    <source>
        <dbReference type="ARBA" id="ARBA00025811"/>
    </source>
</evidence>